<dbReference type="InterPro" id="IPR004629">
    <property type="entry name" value="WecG_TagA_CpsF"/>
</dbReference>
<keyword evidence="2" id="KW-0808">Transferase</keyword>
<organism evidence="3 4">
    <name type="scientific">Carboxylicivirga mesophila</name>
    <dbReference type="NCBI Taxonomy" id="1166478"/>
    <lineage>
        <taxon>Bacteria</taxon>
        <taxon>Pseudomonadati</taxon>
        <taxon>Bacteroidota</taxon>
        <taxon>Bacteroidia</taxon>
        <taxon>Marinilabiliales</taxon>
        <taxon>Marinilabiliaceae</taxon>
        <taxon>Carboxylicivirga</taxon>
    </lineage>
</organism>
<reference evidence="3 4" key="1">
    <citation type="journal article" date="2014" name="Int. J. Syst. Evol. Microbiol.">
        <title>Carboxylicivirga gen. nov. in the family Marinilabiliaceae with two novel species, Carboxylicivirga mesophila sp. nov. and Carboxylicivirga taeanensis sp. nov., and reclassification of Cytophaga fermentans as Saccharicrinis fermentans gen. nov., comb. nov.</title>
        <authorList>
            <person name="Yang S.H."/>
            <person name="Seo H.S."/>
            <person name="Woo J.H."/>
            <person name="Oh H.M."/>
            <person name="Jang H."/>
            <person name="Lee J.H."/>
            <person name="Kim S.J."/>
            <person name="Kwon K.K."/>
        </authorList>
    </citation>
    <scope>NUCLEOTIDE SEQUENCE [LARGE SCALE GENOMIC DNA]</scope>
    <source>
        <strain evidence="3 4">JCM 18290</strain>
    </source>
</reference>
<evidence type="ECO:0000256" key="2">
    <source>
        <dbReference type="ARBA" id="ARBA00022679"/>
    </source>
</evidence>
<dbReference type="RefSeq" id="WP_212224865.1">
    <property type="nucleotide sequence ID" value="NZ_JAGUCN010000002.1"/>
</dbReference>
<keyword evidence="4" id="KW-1185">Reference proteome</keyword>
<name>A0ABS5K5F1_9BACT</name>
<accession>A0ABS5K5F1</accession>
<dbReference type="EMBL" id="JAGUCN010000002">
    <property type="protein sequence ID" value="MBS2210215.1"/>
    <property type="molecule type" value="Genomic_DNA"/>
</dbReference>
<evidence type="ECO:0000313" key="3">
    <source>
        <dbReference type="EMBL" id="MBS2210215.1"/>
    </source>
</evidence>
<dbReference type="Pfam" id="PF03808">
    <property type="entry name" value="Glyco_tran_WecG"/>
    <property type="match status" value="1"/>
</dbReference>
<proteinExistence type="predicted"/>
<evidence type="ECO:0000256" key="1">
    <source>
        <dbReference type="ARBA" id="ARBA00022676"/>
    </source>
</evidence>
<dbReference type="CDD" id="cd06533">
    <property type="entry name" value="Glyco_transf_WecG_TagA"/>
    <property type="match status" value="1"/>
</dbReference>
<dbReference type="PANTHER" id="PTHR34136:SF1">
    <property type="entry name" value="UDP-N-ACETYL-D-MANNOSAMINURONIC ACID TRANSFERASE"/>
    <property type="match status" value="1"/>
</dbReference>
<gene>
    <name evidence="3" type="ORF">KEM09_02315</name>
</gene>
<dbReference type="PANTHER" id="PTHR34136">
    <property type="match status" value="1"/>
</dbReference>
<protein>
    <submittedName>
        <fullName evidence="3">WecB/TagA/CpsF family glycosyltransferase</fullName>
    </submittedName>
</protein>
<comment type="caution">
    <text evidence="3">The sequence shown here is derived from an EMBL/GenBank/DDBJ whole genome shotgun (WGS) entry which is preliminary data.</text>
</comment>
<evidence type="ECO:0000313" key="4">
    <source>
        <dbReference type="Proteomes" id="UP000721861"/>
    </source>
</evidence>
<keyword evidence="1" id="KW-0328">Glycosyltransferase</keyword>
<dbReference type="NCBIfam" id="TIGR00696">
    <property type="entry name" value="wecG_tagA_cpsF"/>
    <property type="match status" value="1"/>
</dbReference>
<dbReference type="Proteomes" id="UP000721861">
    <property type="component" value="Unassembled WGS sequence"/>
</dbReference>
<sequence length="246" mass="28694">MKIKESEVEVLSYAVYKGNLDCEERLFSAEKMIINTINAYSYVLAKGDNDFKTSLCNSDILLPDGFPIVIASRMLNGIRIKKIAGEDIFKHMLKLGNTRKKRFFFLGSSNETLLKIERRIRSEYPNIAVSYFSPPFKASFTNEENQDMINRVNNFKPDALFIGMTAPKQEKWVELNKEKLDAKVICSIGAVFDFYAGTVKRPSKFWISLRLEWFIRLANEPKRLWKRYLIYSPKFFIDVFKAKFDK</sequence>